<keyword evidence="2" id="KW-1133">Transmembrane helix</keyword>
<keyword evidence="2" id="KW-0472">Membrane</keyword>
<dbReference type="AlphaFoldDB" id="A0A833M407"/>
<feature type="transmembrane region" description="Helical" evidence="2">
    <location>
        <begin position="223"/>
        <end position="244"/>
    </location>
</feature>
<dbReference type="Proteomes" id="UP000460298">
    <property type="component" value="Unassembled WGS sequence"/>
</dbReference>
<evidence type="ECO:0000313" key="3">
    <source>
        <dbReference type="EMBL" id="KAB2935526.1"/>
    </source>
</evidence>
<dbReference type="EMBL" id="WBUI01000001">
    <property type="protein sequence ID" value="KAB2935526.1"/>
    <property type="molecule type" value="Genomic_DNA"/>
</dbReference>
<feature type="transmembrane region" description="Helical" evidence="2">
    <location>
        <begin position="181"/>
        <end position="203"/>
    </location>
</feature>
<feature type="transmembrane region" description="Helical" evidence="2">
    <location>
        <begin position="50"/>
        <end position="68"/>
    </location>
</feature>
<name>A0A833M407_9LEPT</name>
<feature type="transmembrane region" description="Helical" evidence="2">
    <location>
        <begin position="256"/>
        <end position="273"/>
    </location>
</feature>
<protein>
    <submittedName>
        <fullName evidence="3">Uncharacterized protein</fullName>
    </submittedName>
</protein>
<feature type="compositionally biased region" description="Low complexity" evidence="1">
    <location>
        <begin position="728"/>
        <end position="741"/>
    </location>
</feature>
<proteinExistence type="predicted"/>
<sequence>MSEAPRTRDLLRMVRWRIEPFAVLLVAFAVVFYLNVLVHGDPSRLSGGALLYAAGWNFLLALFLTLLLELTYAAIRIVGSLFQRTGRLWTYSVPALSVFFLIVEPMFSSGGILDAIQKDTGMISSLYLTMLMFLSVGIFLLLVYLPIFHGLNAAFLLASILLSRLLLLPLQNLFFPQIADFTIGLFLLFVVIAFSLAALFYLYLQTRRRIGLSPHYERFSPDLFWFLALLPVIAFSVFGLVYLRGEQRVFHPLLDIFYLNLIGSLSVALLILFSMLRFEARNGRALRLPASRSALFLAVVLFSTVTGLVRSYQPDYVFFARETAAGRFLELISVLADGDLDGNSVWPGQDSDDNNAGVRRESKGEYRSNALDLKPSGYPGVDRILITFVIDGAVLENPVYATDRDEAAGAEPGLQSVAPEGMRYWMQPSNQPERSLRALLQGLSSFEEVHGVERRSLLSFAAEDGYRTLCFGFDDGSNYFLHDHPARLDAGCQVFESLPVADSANFEACIADSLHAAEKLIAQYREKHTFAWLHIDTRRCMGREGLTSADKRLALTKVLDDLKSPVSPYRFLSDPTRRLLGVIMETGYLPYFYVSARDEFWRAKRGATLYSEILSGHLFFMRWYFADMLEEASDDEEDPANVLRNAEQLYQRNGATDMNGWVFLQETPDESVRWFRETIGLQGTEHRLPAMMLYYDARRRRLVYSHGMWNRTVEFQSRERENEEEPADGSGADGADGAEPGALERRLQR</sequence>
<feature type="transmembrane region" description="Helical" evidence="2">
    <location>
        <begin position="127"/>
        <end position="147"/>
    </location>
</feature>
<comment type="caution">
    <text evidence="3">The sequence shown here is derived from an EMBL/GenBank/DDBJ whole genome shotgun (WGS) entry which is preliminary data.</text>
</comment>
<evidence type="ECO:0000313" key="4">
    <source>
        <dbReference type="Proteomes" id="UP000460298"/>
    </source>
</evidence>
<keyword evidence="2" id="KW-0812">Transmembrane</keyword>
<feature type="transmembrane region" description="Helical" evidence="2">
    <location>
        <begin position="21"/>
        <end position="38"/>
    </location>
</feature>
<reference evidence="3 4" key="1">
    <citation type="submission" date="2019-10" db="EMBL/GenBank/DDBJ databases">
        <title>Extracellular Electron Transfer in a Candidatus Methanoperedens spp. Enrichment Culture.</title>
        <authorList>
            <person name="Berger S."/>
            <person name="Rangel Shaw D."/>
            <person name="Berben T."/>
            <person name="In 'T Zandt M."/>
            <person name="Frank J."/>
            <person name="Reimann J."/>
            <person name="Jetten M.S.M."/>
            <person name="Welte C.U."/>
        </authorList>
    </citation>
    <scope>NUCLEOTIDE SEQUENCE [LARGE SCALE GENOMIC DNA]</scope>
    <source>
        <strain evidence="3">SB12</strain>
    </source>
</reference>
<gene>
    <name evidence="3" type="ORF">F9K24_02000</name>
</gene>
<feature type="transmembrane region" description="Helical" evidence="2">
    <location>
        <begin position="154"/>
        <end position="175"/>
    </location>
</feature>
<feature type="region of interest" description="Disordered" evidence="1">
    <location>
        <begin position="715"/>
        <end position="749"/>
    </location>
</feature>
<feature type="transmembrane region" description="Helical" evidence="2">
    <location>
        <begin position="294"/>
        <end position="312"/>
    </location>
</feature>
<feature type="transmembrane region" description="Helical" evidence="2">
    <location>
        <begin position="88"/>
        <end position="107"/>
    </location>
</feature>
<organism evidence="3 4">
    <name type="scientific">Leptonema illini</name>
    <dbReference type="NCBI Taxonomy" id="183"/>
    <lineage>
        <taxon>Bacteria</taxon>
        <taxon>Pseudomonadati</taxon>
        <taxon>Spirochaetota</taxon>
        <taxon>Spirochaetia</taxon>
        <taxon>Leptospirales</taxon>
        <taxon>Leptospiraceae</taxon>
        <taxon>Leptonema</taxon>
    </lineage>
</organism>
<accession>A0A833M407</accession>
<evidence type="ECO:0000256" key="1">
    <source>
        <dbReference type="SAM" id="MobiDB-lite"/>
    </source>
</evidence>
<evidence type="ECO:0000256" key="2">
    <source>
        <dbReference type="SAM" id="Phobius"/>
    </source>
</evidence>